<comment type="cofactor">
    <cofactor evidence="1 11">
        <name>Zn(2+)</name>
        <dbReference type="ChEBI" id="CHEBI:29105"/>
    </cofactor>
</comment>
<dbReference type="PANTHER" id="PTHR42837:SF2">
    <property type="entry name" value="MEMBRANE METALLOPROTEASE ARASP2, CHLOROPLASTIC-RELATED"/>
    <property type="match status" value="1"/>
</dbReference>
<sequence>MRQTGELTLTLLTTIAAFAVTIGILITFHELGHYLVARLCGVKILRFSLGFGKPIFIYKRKNDPDATEWAVSALPLGGYVRMLDARDPACPPIKPEDKNREFGAKNVWQRFAIVAAGPFANLLLAVLLYASIFMIGSTQPTPVVAEPPAGTPAAMAGLHAGDKILKVGDSEIKTFTDLRMEMLNKFGSTTDILVHSPNGSEVTKEIDLTKMSLDPKAKDADPFDEVGLHLNMGHPFISSFVENSAAQRDGIKIGDHIYRVGNVPVKMPKDFVSEIKKYPGKPVTLLVGDENGPTHTLEVTPVAAMDEQGNEIGRIGAAIGVDFPHTQVSYGLLKSLAEGVKKTWDTAAMSVRMIGKMFTGDVSISNISGPVTIADYAGQTAQLGILPFISFLALVSISLGILNLLPIPMLDGGHLLYYSLEVVTGKPVSEAVQASAQKIGIAALFGLTILALFNDLTRLLP</sequence>
<dbReference type="SMART" id="SM00228">
    <property type="entry name" value="PDZ"/>
    <property type="match status" value="2"/>
</dbReference>
<keyword evidence="7 11" id="KW-0862">Zinc</keyword>
<comment type="similarity">
    <text evidence="3 11">Belongs to the peptidase M50B family.</text>
</comment>
<dbReference type="PANTHER" id="PTHR42837">
    <property type="entry name" value="REGULATOR OF SIGMA-E PROTEASE RSEP"/>
    <property type="match status" value="1"/>
</dbReference>
<dbReference type="EMBL" id="WNCL01000010">
    <property type="protein sequence ID" value="MTU42956.1"/>
    <property type="molecule type" value="Genomic_DNA"/>
</dbReference>
<keyword evidence="8 11" id="KW-1133">Transmembrane helix</keyword>
<evidence type="ECO:0000256" key="8">
    <source>
        <dbReference type="ARBA" id="ARBA00022989"/>
    </source>
</evidence>
<feature type="transmembrane region" description="Helical" evidence="11">
    <location>
        <begin position="111"/>
        <end position="135"/>
    </location>
</feature>
<keyword evidence="11" id="KW-0479">Metal-binding</keyword>
<feature type="transmembrane region" description="Helical" evidence="11">
    <location>
        <begin position="7"/>
        <end position="28"/>
    </location>
</feature>
<comment type="subcellular location">
    <subcellularLocation>
        <location evidence="2">Membrane</location>
        <topology evidence="2">Multi-pass membrane protein</topology>
    </subcellularLocation>
</comment>
<evidence type="ECO:0000313" key="12">
    <source>
        <dbReference type="EMBL" id="MTU42956.1"/>
    </source>
</evidence>
<dbReference type="CDD" id="cd06163">
    <property type="entry name" value="S2P-M50_PDZ_RseP-like"/>
    <property type="match status" value="2"/>
</dbReference>
<dbReference type="GO" id="GO:0006508">
    <property type="term" value="P:proteolysis"/>
    <property type="evidence" value="ECO:0007669"/>
    <property type="project" value="UniProtKB-KW"/>
</dbReference>
<reference evidence="12 13" key="1">
    <citation type="journal article" date="2019" name="Nat. Med.">
        <title>A library of human gut bacterial isolates paired with longitudinal multiomics data enables mechanistic microbiome research.</title>
        <authorList>
            <person name="Poyet M."/>
            <person name="Groussin M."/>
            <person name="Gibbons S.M."/>
            <person name="Avila-Pacheco J."/>
            <person name="Jiang X."/>
            <person name="Kearney S.M."/>
            <person name="Perrotta A.R."/>
            <person name="Berdy B."/>
            <person name="Zhao S."/>
            <person name="Lieberman T.D."/>
            <person name="Swanson P.K."/>
            <person name="Smith M."/>
            <person name="Roesemann S."/>
            <person name="Alexander J.E."/>
            <person name="Rich S.A."/>
            <person name="Livny J."/>
            <person name="Vlamakis H."/>
            <person name="Clish C."/>
            <person name="Bullock K."/>
            <person name="Deik A."/>
            <person name="Scott J."/>
            <person name="Pierce K.A."/>
            <person name="Xavier R.J."/>
            <person name="Alm E.J."/>
        </authorList>
    </citation>
    <scope>NUCLEOTIDE SEQUENCE [LARGE SCALE GENOMIC DNA]</scope>
    <source>
        <strain evidence="12 13">BIOML-A2</strain>
    </source>
</reference>
<gene>
    <name evidence="12" type="primary">rseP</name>
    <name evidence="12" type="ORF">GMD42_04845</name>
</gene>
<comment type="caution">
    <text evidence="12">The sequence shown here is derived from an EMBL/GenBank/DDBJ whole genome shotgun (WGS) entry which is preliminary data.</text>
</comment>
<dbReference type="InterPro" id="IPR008915">
    <property type="entry name" value="Peptidase_M50"/>
</dbReference>
<dbReference type="Pfam" id="PF02163">
    <property type="entry name" value="Peptidase_M50"/>
    <property type="match status" value="1"/>
</dbReference>
<evidence type="ECO:0000256" key="3">
    <source>
        <dbReference type="ARBA" id="ARBA00007931"/>
    </source>
</evidence>
<dbReference type="GO" id="GO:0016020">
    <property type="term" value="C:membrane"/>
    <property type="evidence" value="ECO:0007669"/>
    <property type="project" value="UniProtKB-SubCell"/>
</dbReference>
<evidence type="ECO:0000256" key="9">
    <source>
        <dbReference type="ARBA" id="ARBA00023049"/>
    </source>
</evidence>
<dbReference type="Gene3D" id="2.30.42.10">
    <property type="match status" value="2"/>
</dbReference>
<dbReference type="InterPro" id="IPR036034">
    <property type="entry name" value="PDZ_sf"/>
</dbReference>
<keyword evidence="4 12" id="KW-0645">Protease</keyword>
<dbReference type="InterPro" id="IPR001478">
    <property type="entry name" value="PDZ"/>
</dbReference>
<keyword evidence="9 11" id="KW-0482">Metalloprotease</keyword>
<evidence type="ECO:0000313" key="13">
    <source>
        <dbReference type="Proteomes" id="UP000462362"/>
    </source>
</evidence>
<feature type="transmembrane region" description="Helical" evidence="11">
    <location>
        <begin position="385"/>
        <end position="405"/>
    </location>
</feature>
<dbReference type="NCBIfam" id="TIGR00054">
    <property type="entry name" value="RIP metalloprotease RseP"/>
    <property type="match status" value="1"/>
</dbReference>
<protein>
    <recommendedName>
        <fullName evidence="11">Zinc metalloprotease</fullName>
        <ecNumber evidence="11">3.4.24.-</ecNumber>
    </recommendedName>
</protein>
<dbReference type="AlphaFoldDB" id="A0A6I3S8W7"/>
<dbReference type="PROSITE" id="PS50106">
    <property type="entry name" value="PDZ"/>
    <property type="match status" value="1"/>
</dbReference>
<dbReference type="GO" id="GO:0046872">
    <property type="term" value="F:metal ion binding"/>
    <property type="evidence" value="ECO:0007669"/>
    <property type="project" value="UniProtKB-KW"/>
</dbReference>
<keyword evidence="10 11" id="KW-0472">Membrane</keyword>
<evidence type="ECO:0000256" key="5">
    <source>
        <dbReference type="ARBA" id="ARBA00022692"/>
    </source>
</evidence>
<evidence type="ECO:0000256" key="11">
    <source>
        <dbReference type="RuleBase" id="RU362031"/>
    </source>
</evidence>
<keyword evidence="6 11" id="KW-0378">Hydrolase</keyword>
<evidence type="ECO:0000256" key="4">
    <source>
        <dbReference type="ARBA" id="ARBA00022670"/>
    </source>
</evidence>
<dbReference type="EC" id="3.4.24.-" evidence="11"/>
<evidence type="ECO:0000256" key="7">
    <source>
        <dbReference type="ARBA" id="ARBA00022833"/>
    </source>
</evidence>
<dbReference type="InterPro" id="IPR004387">
    <property type="entry name" value="Pept_M50_Zn"/>
</dbReference>
<name>A0A6I3S8W7_9BURK</name>
<organism evidence="12 13">
    <name type="scientific">Parasutterella excrementihominis</name>
    <dbReference type="NCBI Taxonomy" id="487175"/>
    <lineage>
        <taxon>Bacteria</taxon>
        <taxon>Pseudomonadati</taxon>
        <taxon>Pseudomonadota</taxon>
        <taxon>Betaproteobacteria</taxon>
        <taxon>Burkholderiales</taxon>
        <taxon>Sutterellaceae</taxon>
        <taxon>Parasutterella</taxon>
    </lineage>
</organism>
<dbReference type="GO" id="GO:0004222">
    <property type="term" value="F:metalloendopeptidase activity"/>
    <property type="evidence" value="ECO:0007669"/>
    <property type="project" value="InterPro"/>
</dbReference>
<keyword evidence="5 11" id="KW-0812">Transmembrane</keyword>
<evidence type="ECO:0000256" key="1">
    <source>
        <dbReference type="ARBA" id="ARBA00001947"/>
    </source>
</evidence>
<dbReference type="Proteomes" id="UP000462362">
    <property type="component" value="Unassembled WGS sequence"/>
</dbReference>
<evidence type="ECO:0000256" key="6">
    <source>
        <dbReference type="ARBA" id="ARBA00022801"/>
    </source>
</evidence>
<evidence type="ECO:0000256" key="10">
    <source>
        <dbReference type="ARBA" id="ARBA00023136"/>
    </source>
</evidence>
<proteinExistence type="inferred from homology"/>
<accession>A0A6I3S8W7</accession>
<dbReference type="SUPFAM" id="SSF50156">
    <property type="entry name" value="PDZ domain-like"/>
    <property type="match status" value="2"/>
</dbReference>
<evidence type="ECO:0000256" key="2">
    <source>
        <dbReference type="ARBA" id="ARBA00004141"/>
    </source>
</evidence>